<dbReference type="InterPro" id="IPR014756">
    <property type="entry name" value="Ig_E-set"/>
</dbReference>
<dbReference type="InterPro" id="IPR006828">
    <property type="entry name" value="ASC_dom"/>
</dbReference>
<dbReference type="InterPro" id="IPR037256">
    <property type="entry name" value="ASC_dom_sf"/>
</dbReference>
<evidence type="ECO:0000256" key="4">
    <source>
        <dbReference type="ARBA" id="ARBA00022832"/>
    </source>
</evidence>
<dbReference type="Pfam" id="PF16561">
    <property type="entry name" value="AMPK1_CBM"/>
    <property type="match status" value="1"/>
</dbReference>
<dbReference type="InterPro" id="IPR050827">
    <property type="entry name" value="CRP1_MDG1_kinase"/>
</dbReference>
<dbReference type="SUPFAM" id="SSF160219">
    <property type="entry name" value="AMPKBI-like"/>
    <property type="match status" value="1"/>
</dbReference>
<organism evidence="9 10">
    <name type="scientific">Ascaris lumbricoides</name>
    <name type="common">Giant roundworm</name>
    <dbReference type="NCBI Taxonomy" id="6252"/>
    <lineage>
        <taxon>Eukaryota</taxon>
        <taxon>Metazoa</taxon>
        <taxon>Ecdysozoa</taxon>
        <taxon>Nematoda</taxon>
        <taxon>Chromadorea</taxon>
        <taxon>Rhabditida</taxon>
        <taxon>Spirurina</taxon>
        <taxon>Ascaridomorpha</taxon>
        <taxon>Ascaridoidea</taxon>
        <taxon>Ascarididae</taxon>
        <taxon>Ascaris</taxon>
    </lineage>
</organism>
<sequence>MQVKIAKSDGSCSTPSIQFTEANEYPVVFKWHGGSQTKAVYVSGSWDGWRRKIPLCKSTSDFTTIINLPQGKHEYKYLVDGKWMVDESVPKRDNRFGSQNNVIAIDEADFEVFDALDRDLASSNAGEAMRKVSVAGAQPPSHDTPNDRELEKLKQFTQEAPDRRDFEKTQNPPVLPPHLLQVTAASFFMLFITLWNAFVMVIANYPDTAEWCSEELHKSTAQFIRDALGSVQCVRDHPSRTLICQIRAVVVILNKDTPVQCDPNVLPEPNHVMLNHLYALSIKDGVMMRFEQEWETGKARVAEIVQTLELPIGASSRIVALFRTISCFPRFSIMDETWDVSRRWEDVQLPNSSEGPLEYSACGSGILCTLKCEVDENNENWTVILTPEEAFASGCALLVDLLFTLDERRPLRVWSGVIQVERELCETKKEVLRVRRSCNKSATISLCFRVVDLYTVHDLSMPSAHRSFQLILVHVVSLGTLCGMLSRRRLVHRARSFHAKRSSKFSVNLLDEQFQCEGELMYVDTTYLASLGGSLFAEWHHMKTRGESRIVVSELSLARLRCLIEATSKFSAIVVTTNNYEMLLNIASMYKIGSVLRKVESCLIEMKNIDPIRKLEFAAIYQLAQLGDLVTRKLLSSGTAVHVLHQYLRRNNETLRDVCFIASF</sequence>
<evidence type="ECO:0000256" key="7">
    <source>
        <dbReference type="ARBA" id="ARBA00040010"/>
    </source>
</evidence>
<dbReference type="InterPro" id="IPR032640">
    <property type="entry name" value="AMPK1_CBM"/>
</dbReference>
<dbReference type="InterPro" id="IPR013783">
    <property type="entry name" value="Ig-like_fold"/>
</dbReference>
<dbReference type="Pfam" id="PF04739">
    <property type="entry name" value="AMPKBI"/>
    <property type="match status" value="1"/>
</dbReference>
<evidence type="ECO:0000256" key="3">
    <source>
        <dbReference type="ARBA" id="ARBA00022553"/>
    </source>
</evidence>
<proteinExistence type="inferred from homology"/>
<dbReference type="GO" id="GO:0031588">
    <property type="term" value="C:nucleotide-activated protein kinase complex"/>
    <property type="evidence" value="ECO:0007669"/>
    <property type="project" value="TreeGrafter"/>
</dbReference>
<dbReference type="PANTHER" id="PTHR10343">
    <property type="entry name" value="5'-AMP-ACTIVATED PROTEIN KINASE , BETA SUBUNIT"/>
    <property type="match status" value="1"/>
</dbReference>
<dbReference type="AlphaFoldDB" id="A0A9J2PDL4"/>
<evidence type="ECO:0000259" key="8">
    <source>
        <dbReference type="SMART" id="SM01010"/>
    </source>
</evidence>
<dbReference type="Gene3D" id="2.60.40.10">
    <property type="entry name" value="Immunoglobulins"/>
    <property type="match status" value="1"/>
</dbReference>
<keyword evidence="3" id="KW-0597">Phosphoprotein</keyword>
<feature type="domain" description="Association with the SNF1 complex (ASC)" evidence="8">
    <location>
        <begin position="149"/>
        <end position="292"/>
    </location>
</feature>
<dbReference type="GO" id="GO:0019901">
    <property type="term" value="F:protein kinase binding"/>
    <property type="evidence" value="ECO:0007669"/>
    <property type="project" value="TreeGrafter"/>
</dbReference>
<dbReference type="SUPFAM" id="SSF81296">
    <property type="entry name" value="E set domains"/>
    <property type="match status" value="1"/>
</dbReference>
<dbReference type="Proteomes" id="UP000036681">
    <property type="component" value="Unplaced"/>
</dbReference>
<evidence type="ECO:0000313" key="9">
    <source>
        <dbReference type="Proteomes" id="UP000036681"/>
    </source>
</evidence>
<dbReference type="GO" id="GO:0005737">
    <property type="term" value="C:cytoplasm"/>
    <property type="evidence" value="ECO:0007669"/>
    <property type="project" value="TreeGrafter"/>
</dbReference>
<evidence type="ECO:0000256" key="6">
    <source>
        <dbReference type="ARBA" id="ARBA00025180"/>
    </source>
</evidence>
<reference evidence="10" key="1">
    <citation type="submission" date="2023-03" db="UniProtKB">
        <authorList>
            <consortium name="WormBaseParasite"/>
        </authorList>
    </citation>
    <scope>IDENTIFICATION</scope>
</reference>
<name>A0A9J2PDL4_ASCLU</name>
<evidence type="ECO:0000313" key="10">
    <source>
        <dbReference type="WBParaSite" id="ALUE_0000804001-mRNA-1"/>
    </source>
</evidence>
<dbReference type="FunFam" id="2.60.40.10:FF:000139">
    <property type="entry name" value="Protein kinase AMP-activated non-catalytic subunit beta 1"/>
    <property type="match status" value="1"/>
</dbReference>
<protein>
    <recommendedName>
        <fullName evidence="7">5'-AMP-activated protein kinase subunit beta-1</fullName>
    </recommendedName>
</protein>
<evidence type="ECO:0000256" key="2">
    <source>
        <dbReference type="ARBA" id="ARBA00022516"/>
    </source>
</evidence>
<comment type="similarity">
    <text evidence="1">Belongs to the 5'-AMP-activated protein kinase beta subunit family.</text>
</comment>
<dbReference type="GO" id="GO:0006631">
    <property type="term" value="P:fatty acid metabolic process"/>
    <property type="evidence" value="ECO:0007669"/>
    <property type="project" value="UniProtKB-KW"/>
</dbReference>
<accession>A0A9J2PDL4</accession>
<dbReference type="WBParaSite" id="ALUE_0000804001-mRNA-1">
    <property type="protein sequence ID" value="ALUE_0000804001-mRNA-1"/>
    <property type="gene ID" value="ALUE_0000804001"/>
</dbReference>
<evidence type="ECO:0000256" key="1">
    <source>
        <dbReference type="ARBA" id="ARBA00010926"/>
    </source>
</evidence>
<keyword evidence="9" id="KW-1185">Reference proteome</keyword>
<evidence type="ECO:0000256" key="5">
    <source>
        <dbReference type="ARBA" id="ARBA00023098"/>
    </source>
</evidence>
<keyword evidence="4" id="KW-0276">Fatty acid metabolism</keyword>
<keyword evidence="2" id="KW-0444">Lipid biosynthesis</keyword>
<dbReference type="GO" id="GO:0007165">
    <property type="term" value="P:signal transduction"/>
    <property type="evidence" value="ECO:0007669"/>
    <property type="project" value="TreeGrafter"/>
</dbReference>
<dbReference type="SMART" id="SM01010">
    <property type="entry name" value="AMPKBI"/>
    <property type="match status" value="1"/>
</dbReference>
<dbReference type="Gene3D" id="6.20.250.60">
    <property type="match status" value="1"/>
</dbReference>
<keyword evidence="5" id="KW-0443">Lipid metabolism</keyword>
<comment type="function">
    <text evidence="6">Non-catalytic subunit of AMP-activated protein kinase (AMPK), an energy sensor protein kinase that plays a key role in regulating cellular energy metabolism. In response to reduction of intracellular ATP levels, AMPK activates energy-producing pathways and inhibits energy-consuming processes: inhibits protein, carbohydrate and lipid biosynthesis, as well as cell growth and proliferation. AMPK acts via direct phosphorylation of metabolic enzymes, and by longer-term effects via phosphorylation of transcription regulators. Also acts as a regulator of cellular polarity by remodeling the actin cytoskeleton; probably by indirectly activating myosin. Beta non-catalytic subunit acts as a scaffold on which the AMPK complex assembles, via its C-terminus that bridges alpha (PRKAA1 or PRKAA2) and gamma subunits (PRKAG1, PRKAG2 or PRKAG3).</text>
</comment>
<dbReference type="GO" id="GO:0005634">
    <property type="term" value="C:nucleus"/>
    <property type="evidence" value="ECO:0007669"/>
    <property type="project" value="TreeGrafter"/>
</dbReference>
<dbReference type="CDD" id="cd02859">
    <property type="entry name" value="E_set_AMPKbeta_like_N"/>
    <property type="match status" value="1"/>
</dbReference>
<dbReference type="PANTHER" id="PTHR10343:SF84">
    <property type="entry name" value="5'-AMP-ACTIVATED PROTEIN KINASE SUBUNIT BETA-1"/>
    <property type="match status" value="1"/>
</dbReference>